<gene>
    <name evidence="1" type="ORF">PsorP6_003951</name>
</gene>
<dbReference type="EMBL" id="CM047587">
    <property type="protein sequence ID" value="KAI9907605.1"/>
    <property type="molecule type" value="Genomic_DNA"/>
</dbReference>
<evidence type="ECO:0000313" key="1">
    <source>
        <dbReference type="EMBL" id="KAI9907605.1"/>
    </source>
</evidence>
<keyword evidence="2" id="KW-1185">Reference proteome</keyword>
<dbReference type="Proteomes" id="UP001163321">
    <property type="component" value="Chromosome 8"/>
</dbReference>
<proteinExistence type="predicted"/>
<sequence length="170" mass="20214">MKDKRKAPPSMQNASMQSHPNFATALKEAAQEKALAIQEADDKRIQWEKEKWEDEKSEREREKEEREATWAEESEDREQRWVVEREERVRKLELEERELELRKKDAEKEIRGSVAVAAKAHQTHSSLVRHINLRIPNIVVENRMWFQQGDKISESILGRPHVLLEHGFWL</sequence>
<evidence type="ECO:0000313" key="2">
    <source>
        <dbReference type="Proteomes" id="UP001163321"/>
    </source>
</evidence>
<protein>
    <submittedName>
        <fullName evidence="1">Uncharacterized protein</fullName>
    </submittedName>
</protein>
<organism evidence="1 2">
    <name type="scientific">Peronosclerospora sorghi</name>
    <dbReference type="NCBI Taxonomy" id="230839"/>
    <lineage>
        <taxon>Eukaryota</taxon>
        <taxon>Sar</taxon>
        <taxon>Stramenopiles</taxon>
        <taxon>Oomycota</taxon>
        <taxon>Peronosporomycetes</taxon>
        <taxon>Peronosporales</taxon>
        <taxon>Peronosporaceae</taxon>
        <taxon>Peronosclerospora</taxon>
    </lineage>
</organism>
<name>A0ACC0VMP5_9STRA</name>
<reference evidence="1 2" key="1">
    <citation type="journal article" date="2022" name="bioRxiv">
        <title>The genome of the oomycete Peronosclerospora sorghi, a cosmopolitan pathogen of maize and sorghum, is inflated with dispersed pseudogenes.</title>
        <authorList>
            <person name="Fletcher K."/>
            <person name="Martin F."/>
            <person name="Isakeit T."/>
            <person name="Cavanaugh K."/>
            <person name="Magill C."/>
            <person name="Michelmore R."/>
        </authorList>
    </citation>
    <scope>NUCLEOTIDE SEQUENCE [LARGE SCALE GENOMIC DNA]</scope>
    <source>
        <strain evidence="1">P6</strain>
    </source>
</reference>
<comment type="caution">
    <text evidence="1">The sequence shown here is derived from an EMBL/GenBank/DDBJ whole genome shotgun (WGS) entry which is preliminary data.</text>
</comment>
<accession>A0ACC0VMP5</accession>